<dbReference type="GO" id="GO:0000978">
    <property type="term" value="F:RNA polymerase II cis-regulatory region sequence-specific DNA binding"/>
    <property type="evidence" value="ECO:0007669"/>
    <property type="project" value="TreeGrafter"/>
</dbReference>
<evidence type="ECO:0000256" key="9">
    <source>
        <dbReference type="ARBA" id="ARBA00023125"/>
    </source>
</evidence>
<dbReference type="Pfam" id="PF00096">
    <property type="entry name" value="zf-C2H2"/>
    <property type="match status" value="6"/>
</dbReference>
<organism evidence="14 15">
    <name type="scientific">Parambassis ranga</name>
    <name type="common">Indian glassy fish</name>
    <dbReference type="NCBI Taxonomy" id="210632"/>
    <lineage>
        <taxon>Eukaryota</taxon>
        <taxon>Metazoa</taxon>
        <taxon>Chordata</taxon>
        <taxon>Craniata</taxon>
        <taxon>Vertebrata</taxon>
        <taxon>Euteleostomi</taxon>
        <taxon>Actinopterygii</taxon>
        <taxon>Neopterygii</taxon>
        <taxon>Teleostei</taxon>
        <taxon>Neoteleostei</taxon>
        <taxon>Acanthomorphata</taxon>
        <taxon>Ovalentaria</taxon>
        <taxon>Ambassidae</taxon>
        <taxon>Parambassis</taxon>
    </lineage>
</organism>
<dbReference type="Proteomes" id="UP000515145">
    <property type="component" value="Chromosome 2"/>
</dbReference>
<dbReference type="OrthoDB" id="427030at2759"/>
<dbReference type="FunFam" id="3.30.160.60:FF:000966">
    <property type="entry name" value="ZFP90 zinc finger protein"/>
    <property type="match status" value="2"/>
</dbReference>
<keyword evidence="4" id="KW-0479">Metal-binding</keyword>
<keyword evidence="9" id="KW-0238">DNA-binding</keyword>
<dbReference type="GO" id="GO:0006357">
    <property type="term" value="P:regulation of transcription by RNA polymerase II"/>
    <property type="evidence" value="ECO:0007669"/>
    <property type="project" value="TreeGrafter"/>
</dbReference>
<dbReference type="InterPro" id="IPR013087">
    <property type="entry name" value="Znf_C2H2_type"/>
</dbReference>
<dbReference type="GO" id="GO:0003700">
    <property type="term" value="F:DNA-binding transcription factor activity"/>
    <property type="evidence" value="ECO:0007669"/>
    <property type="project" value="TreeGrafter"/>
</dbReference>
<name>A0A6P7JFY6_9TELE</name>
<evidence type="ECO:0000256" key="4">
    <source>
        <dbReference type="ARBA" id="ARBA00022723"/>
    </source>
</evidence>
<dbReference type="FunFam" id="3.30.160.60:FF:001498">
    <property type="entry name" value="Zinc finger protein 404"/>
    <property type="match status" value="1"/>
</dbReference>
<evidence type="ECO:0000256" key="10">
    <source>
        <dbReference type="ARBA" id="ARBA00023163"/>
    </source>
</evidence>
<comment type="similarity">
    <text evidence="3">Belongs to the krueppel C2H2-type zinc-finger protein family.</text>
</comment>
<dbReference type="InterPro" id="IPR036236">
    <property type="entry name" value="Znf_C2H2_sf"/>
</dbReference>
<evidence type="ECO:0000256" key="7">
    <source>
        <dbReference type="ARBA" id="ARBA00022833"/>
    </source>
</evidence>
<evidence type="ECO:0000256" key="11">
    <source>
        <dbReference type="ARBA" id="ARBA00023242"/>
    </source>
</evidence>
<dbReference type="FunFam" id="3.30.160.60:FF:000478">
    <property type="entry name" value="Zinc finger protein 133"/>
    <property type="match status" value="1"/>
</dbReference>
<dbReference type="InParanoid" id="A0A6P7JFY6"/>
<dbReference type="FunFam" id="3.30.160.60:FF:000710">
    <property type="entry name" value="Zinc finger protein 768"/>
    <property type="match status" value="1"/>
</dbReference>
<dbReference type="SMART" id="SM00355">
    <property type="entry name" value="ZnF_C2H2"/>
    <property type="match status" value="6"/>
</dbReference>
<protein>
    <submittedName>
        <fullName evidence="15">Gastrula zinc finger protein XlCGF17.1-like</fullName>
    </submittedName>
</protein>
<dbReference type="FunFam" id="3.30.160.60:FF:001158">
    <property type="entry name" value="zinc finger protein 22"/>
    <property type="match status" value="1"/>
</dbReference>
<dbReference type="AlphaFoldDB" id="A0A6P7JFY6"/>
<keyword evidence="6 12" id="KW-0863">Zinc-finger</keyword>
<evidence type="ECO:0000256" key="3">
    <source>
        <dbReference type="ARBA" id="ARBA00006991"/>
    </source>
</evidence>
<feature type="domain" description="C2H2-type" evidence="13">
    <location>
        <begin position="126"/>
        <end position="148"/>
    </location>
</feature>
<keyword evidence="14" id="KW-1185">Reference proteome</keyword>
<feature type="domain" description="C2H2-type" evidence="13">
    <location>
        <begin position="205"/>
        <end position="232"/>
    </location>
</feature>
<keyword evidence="8" id="KW-0805">Transcription regulation</keyword>
<dbReference type="PROSITE" id="PS00028">
    <property type="entry name" value="ZINC_FINGER_C2H2_1"/>
    <property type="match status" value="5"/>
</dbReference>
<evidence type="ECO:0000313" key="15">
    <source>
        <dbReference type="RefSeq" id="XP_028275670.1"/>
    </source>
</evidence>
<dbReference type="PANTHER" id="PTHR24404:SF114">
    <property type="entry name" value="KLUMPFUSS, ISOFORM B-RELATED"/>
    <property type="match status" value="1"/>
</dbReference>
<comment type="subcellular location">
    <subcellularLocation>
        <location evidence="2">Nucleus</location>
    </subcellularLocation>
</comment>
<feature type="domain" description="C2H2-type" evidence="13">
    <location>
        <begin position="233"/>
        <end position="260"/>
    </location>
</feature>
<dbReference type="SUPFAM" id="SSF57667">
    <property type="entry name" value="beta-beta-alpha zinc fingers"/>
    <property type="match status" value="4"/>
</dbReference>
<evidence type="ECO:0000256" key="5">
    <source>
        <dbReference type="ARBA" id="ARBA00022737"/>
    </source>
</evidence>
<dbReference type="Gene3D" id="3.30.160.60">
    <property type="entry name" value="Classic Zinc Finger"/>
    <property type="match status" value="6"/>
</dbReference>
<feature type="domain" description="C2H2-type" evidence="13">
    <location>
        <begin position="177"/>
        <end position="204"/>
    </location>
</feature>
<keyword evidence="5" id="KW-0677">Repeat</keyword>
<sequence>MVLSHDAPQVFTQQHDCKEEEALSHQQLCNQEDCSMDWEDSEPAQITEEQQVLCSRDEGEQHVLNEESATDESHHIQPDPSCDVVLSHNSPGKKYLKYFCQLEVDTNSVHRNLKLHQRVVIGEKPCGKCFRKSSHLSDHMRTHTGEKPFSCKTCGKCFVRNDKLNRHMRTHTGEKPYSCKTCGKCFSINGHLIVHIKTHTGEKPFSCETCGKCFGRNDKLTRHMRTHTGEKPYSCKTCGKCFGRNDDLSRHMRTHTGEKPFFCETCGKCFRRSNSLAVHIRSHT</sequence>
<keyword evidence="10" id="KW-0804">Transcription</keyword>
<dbReference type="RefSeq" id="XP_028275670.1">
    <property type="nucleotide sequence ID" value="XM_028419869.1"/>
</dbReference>
<feature type="domain" description="C2H2-type" evidence="13">
    <location>
        <begin position="149"/>
        <end position="176"/>
    </location>
</feature>
<keyword evidence="11" id="KW-0539">Nucleus</keyword>
<evidence type="ECO:0000313" key="14">
    <source>
        <dbReference type="Proteomes" id="UP000515145"/>
    </source>
</evidence>
<dbReference type="GO" id="GO:0008270">
    <property type="term" value="F:zinc ion binding"/>
    <property type="evidence" value="ECO:0007669"/>
    <property type="project" value="UniProtKB-KW"/>
</dbReference>
<evidence type="ECO:0000256" key="6">
    <source>
        <dbReference type="ARBA" id="ARBA00022771"/>
    </source>
</evidence>
<dbReference type="PANTHER" id="PTHR24404">
    <property type="entry name" value="ZINC FINGER PROTEIN"/>
    <property type="match status" value="1"/>
</dbReference>
<dbReference type="InterPro" id="IPR050589">
    <property type="entry name" value="Ikaros_C2H2-ZF"/>
</dbReference>
<feature type="domain" description="C2H2-type" evidence="13">
    <location>
        <begin position="261"/>
        <end position="284"/>
    </location>
</feature>
<dbReference type="PROSITE" id="PS50157">
    <property type="entry name" value="ZINC_FINGER_C2H2_2"/>
    <property type="match status" value="6"/>
</dbReference>
<gene>
    <name evidence="15" type="primary">LOC114444958</name>
</gene>
<accession>A0A6P7JFY6</accession>
<evidence type="ECO:0000256" key="1">
    <source>
        <dbReference type="ARBA" id="ARBA00003767"/>
    </source>
</evidence>
<evidence type="ECO:0000256" key="2">
    <source>
        <dbReference type="ARBA" id="ARBA00004123"/>
    </source>
</evidence>
<keyword evidence="7" id="KW-0862">Zinc</keyword>
<dbReference type="GO" id="GO:0005634">
    <property type="term" value="C:nucleus"/>
    <property type="evidence" value="ECO:0007669"/>
    <property type="project" value="UniProtKB-SubCell"/>
</dbReference>
<evidence type="ECO:0000256" key="12">
    <source>
        <dbReference type="PROSITE-ProRule" id="PRU00042"/>
    </source>
</evidence>
<comment type="function">
    <text evidence="1">May be involved in transcriptional regulation.</text>
</comment>
<evidence type="ECO:0000259" key="13">
    <source>
        <dbReference type="PROSITE" id="PS50157"/>
    </source>
</evidence>
<proteinExistence type="inferred from homology"/>
<dbReference type="GeneID" id="114444958"/>
<evidence type="ECO:0000256" key="8">
    <source>
        <dbReference type="ARBA" id="ARBA00023015"/>
    </source>
</evidence>
<reference evidence="15" key="1">
    <citation type="submission" date="2025-08" db="UniProtKB">
        <authorList>
            <consortium name="RefSeq"/>
        </authorList>
    </citation>
    <scope>IDENTIFICATION</scope>
</reference>